<dbReference type="SUPFAM" id="SSF48179">
    <property type="entry name" value="6-phosphogluconate dehydrogenase C-terminal domain-like"/>
    <property type="match status" value="1"/>
</dbReference>
<dbReference type="InterPro" id="IPR008927">
    <property type="entry name" value="6-PGluconate_DH-like_C_sf"/>
</dbReference>
<dbReference type="Pfam" id="PF02558">
    <property type="entry name" value="ApbA"/>
    <property type="match status" value="1"/>
</dbReference>
<evidence type="ECO:0000256" key="9">
    <source>
        <dbReference type="ARBA" id="ARBA00048793"/>
    </source>
</evidence>
<organism evidence="13 14">
    <name type="scientific">Alloalcanivorax venustensis ISO4</name>
    <dbReference type="NCBI Taxonomy" id="1177184"/>
    <lineage>
        <taxon>Bacteria</taxon>
        <taxon>Pseudomonadati</taxon>
        <taxon>Pseudomonadota</taxon>
        <taxon>Gammaproteobacteria</taxon>
        <taxon>Oceanospirillales</taxon>
        <taxon>Alcanivoracaceae</taxon>
        <taxon>Alloalcanivorax</taxon>
    </lineage>
</organism>
<comment type="caution">
    <text evidence="13">The sequence shown here is derived from an EMBL/GenBank/DDBJ whole genome shotgun (WGS) entry which is preliminary data.</text>
</comment>
<dbReference type="PANTHER" id="PTHR43765">
    <property type="entry name" value="2-DEHYDROPANTOATE 2-REDUCTASE-RELATED"/>
    <property type="match status" value="1"/>
</dbReference>
<dbReference type="Gene3D" id="3.40.50.720">
    <property type="entry name" value="NAD(P)-binding Rossmann-like Domain"/>
    <property type="match status" value="1"/>
</dbReference>
<keyword evidence="5 10" id="KW-0566">Pantothenate biosynthesis</keyword>
<keyword evidence="6 10" id="KW-0521">NADP</keyword>
<dbReference type="EC" id="1.1.1.169" evidence="3 10"/>
<proteinExistence type="inferred from homology"/>
<evidence type="ECO:0000259" key="11">
    <source>
        <dbReference type="Pfam" id="PF02558"/>
    </source>
</evidence>
<dbReference type="Gene3D" id="1.10.1040.10">
    <property type="entry name" value="N-(1-d-carboxylethyl)-l-norvaline Dehydrogenase, domain 2"/>
    <property type="match status" value="1"/>
</dbReference>
<evidence type="ECO:0000256" key="5">
    <source>
        <dbReference type="ARBA" id="ARBA00022655"/>
    </source>
</evidence>
<dbReference type="InterPro" id="IPR013332">
    <property type="entry name" value="KPR_N"/>
</dbReference>
<dbReference type="InterPro" id="IPR013328">
    <property type="entry name" value="6PGD_dom2"/>
</dbReference>
<name>A0ABS0AK53_9GAMM</name>
<evidence type="ECO:0000259" key="12">
    <source>
        <dbReference type="Pfam" id="PF08546"/>
    </source>
</evidence>
<evidence type="ECO:0000256" key="1">
    <source>
        <dbReference type="ARBA" id="ARBA00004994"/>
    </source>
</evidence>
<feature type="domain" description="Ketopantoate reductase C-terminal" evidence="12">
    <location>
        <begin position="184"/>
        <end position="306"/>
    </location>
</feature>
<evidence type="ECO:0000256" key="2">
    <source>
        <dbReference type="ARBA" id="ARBA00007870"/>
    </source>
</evidence>
<evidence type="ECO:0000256" key="3">
    <source>
        <dbReference type="ARBA" id="ARBA00013014"/>
    </source>
</evidence>
<accession>A0ABS0AK53</accession>
<protein>
    <recommendedName>
        <fullName evidence="4 10">2-dehydropantoate 2-reductase</fullName>
        <ecNumber evidence="3 10">1.1.1.169</ecNumber>
    </recommendedName>
    <alternativeName>
        <fullName evidence="8 10">Ketopantoate reductase</fullName>
    </alternativeName>
</protein>
<evidence type="ECO:0000256" key="6">
    <source>
        <dbReference type="ARBA" id="ARBA00022857"/>
    </source>
</evidence>
<feature type="domain" description="Ketopantoate reductase N-terminal" evidence="11">
    <location>
        <begin position="14"/>
        <end position="153"/>
    </location>
</feature>
<keyword evidence="7 10" id="KW-0560">Oxidoreductase</keyword>
<dbReference type="Proteomes" id="UP000644441">
    <property type="component" value="Unassembled WGS sequence"/>
</dbReference>
<dbReference type="EMBL" id="ARXR01000049">
    <property type="protein sequence ID" value="MBF5054513.1"/>
    <property type="molecule type" value="Genomic_DNA"/>
</dbReference>
<evidence type="ECO:0000256" key="8">
    <source>
        <dbReference type="ARBA" id="ARBA00032024"/>
    </source>
</evidence>
<dbReference type="PANTHER" id="PTHR43765:SF2">
    <property type="entry name" value="2-DEHYDROPANTOATE 2-REDUCTASE"/>
    <property type="match status" value="1"/>
</dbReference>
<sequence>MTTPASPDHAEPWYLLGAGNMGLLAAHYLQRAGFTVIALRRDDAPTLERTLLLPSGGPVPLQLLCERATPAPTRPTPIRRLVVACKAPFSAAALSGLPLAADATVLRLQNGLGSLDGLLPAGARRVEVVSASAVKRDGDAHRVVAENDTWMGESAAPGGPAAAEPPAWFGPLARHWPKLHWPDDFRHRQWRKLVGNAVINPLTGLHDVANGHIFEDPALAAEAEQLAREADRVLTALDPTWPGDSLPGVRALADATAGNTSSMRADMQAGAVTEIDAINGWLQRQADVLGLDLPAHRRLVAAVKARHP</sequence>
<comment type="pathway">
    <text evidence="1 10">Cofactor biosynthesis; (R)-pantothenate biosynthesis; (R)-pantoate from 3-methyl-2-oxobutanoate: step 2/2.</text>
</comment>
<comment type="similarity">
    <text evidence="2 10">Belongs to the ketopantoate reductase family.</text>
</comment>
<dbReference type="Pfam" id="PF08546">
    <property type="entry name" value="ApbA_C"/>
    <property type="match status" value="1"/>
</dbReference>
<dbReference type="InterPro" id="IPR003710">
    <property type="entry name" value="ApbA"/>
</dbReference>
<dbReference type="NCBIfam" id="TIGR00745">
    <property type="entry name" value="apbA_panE"/>
    <property type="match status" value="1"/>
</dbReference>
<dbReference type="InterPro" id="IPR036291">
    <property type="entry name" value="NAD(P)-bd_dom_sf"/>
</dbReference>
<reference evidence="13 14" key="1">
    <citation type="submission" date="2012-09" db="EMBL/GenBank/DDBJ databases">
        <title>Genome Sequence of alkane-degrading Bacterium Alcanivorax venustensis ISO4.</title>
        <authorList>
            <person name="Lai Q."/>
            <person name="Shao Z."/>
        </authorList>
    </citation>
    <scope>NUCLEOTIDE SEQUENCE [LARGE SCALE GENOMIC DNA]</scope>
    <source>
        <strain evidence="13 14">ISO4</strain>
    </source>
</reference>
<comment type="function">
    <text evidence="10">Catalyzes the NADPH-dependent reduction of ketopantoate into pantoic acid.</text>
</comment>
<dbReference type="RefSeq" id="WP_194856850.1">
    <property type="nucleotide sequence ID" value="NZ_ARXR01000049.1"/>
</dbReference>
<comment type="catalytic activity">
    <reaction evidence="9 10">
        <text>(R)-pantoate + NADP(+) = 2-dehydropantoate + NADPH + H(+)</text>
        <dbReference type="Rhea" id="RHEA:16233"/>
        <dbReference type="ChEBI" id="CHEBI:11561"/>
        <dbReference type="ChEBI" id="CHEBI:15378"/>
        <dbReference type="ChEBI" id="CHEBI:15980"/>
        <dbReference type="ChEBI" id="CHEBI:57783"/>
        <dbReference type="ChEBI" id="CHEBI:58349"/>
        <dbReference type="EC" id="1.1.1.169"/>
    </reaction>
</comment>
<keyword evidence="14" id="KW-1185">Reference proteome</keyword>
<evidence type="ECO:0000256" key="4">
    <source>
        <dbReference type="ARBA" id="ARBA00019465"/>
    </source>
</evidence>
<evidence type="ECO:0000256" key="7">
    <source>
        <dbReference type="ARBA" id="ARBA00023002"/>
    </source>
</evidence>
<evidence type="ECO:0000256" key="10">
    <source>
        <dbReference type="RuleBase" id="RU362068"/>
    </source>
</evidence>
<dbReference type="InterPro" id="IPR013752">
    <property type="entry name" value="KPA_reductase"/>
</dbReference>
<evidence type="ECO:0000313" key="14">
    <source>
        <dbReference type="Proteomes" id="UP000644441"/>
    </source>
</evidence>
<evidence type="ECO:0000313" key="13">
    <source>
        <dbReference type="EMBL" id="MBF5054513.1"/>
    </source>
</evidence>
<dbReference type="InterPro" id="IPR050838">
    <property type="entry name" value="Ketopantoate_reductase"/>
</dbReference>
<gene>
    <name evidence="13" type="ORF">ISO4_03115</name>
</gene>
<dbReference type="SUPFAM" id="SSF51735">
    <property type="entry name" value="NAD(P)-binding Rossmann-fold domains"/>
    <property type="match status" value="1"/>
</dbReference>